<feature type="domain" description="CobQ/CobB/MinD/ParA nucleotide binding" evidence="1">
    <location>
        <begin position="5"/>
        <end position="175"/>
    </location>
</feature>
<dbReference type="STRING" id="1431546.CAQU_03280"/>
<dbReference type="Gene3D" id="3.40.50.300">
    <property type="entry name" value="P-loop containing nucleotide triphosphate hydrolases"/>
    <property type="match status" value="1"/>
</dbReference>
<evidence type="ECO:0000313" key="2">
    <source>
        <dbReference type="EMBL" id="APT84252.1"/>
    </source>
</evidence>
<proteinExistence type="predicted"/>
<dbReference type="PANTHER" id="PTHR13696">
    <property type="entry name" value="P-LOOP CONTAINING NUCLEOSIDE TRIPHOSPHATE HYDROLASE"/>
    <property type="match status" value="1"/>
</dbReference>
<evidence type="ECO:0000259" key="1">
    <source>
        <dbReference type="Pfam" id="PF01656"/>
    </source>
</evidence>
<dbReference type="CDD" id="cd02042">
    <property type="entry name" value="ParAB_family"/>
    <property type="match status" value="1"/>
</dbReference>
<dbReference type="InterPro" id="IPR002586">
    <property type="entry name" value="CobQ/CobB/MinD/ParA_Nub-bd_dom"/>
</dbReference>
<keyword evidence="3" id="KW-1185">Reference proteome</keyword>
<dbReference type="SUPFAM" id="SSF52540">
    <property type="entry name" value="P-loop containing nucleoside triphosphate hydrolases"/>
    <property type="match status" value="1"/>
</dbReference>
<dbReference type="InterPro" id="IPR050678">
    <property type="entry name" value="DNA_Partitioning_ATPase"/>
</dbReference>
<dbReference type="Proteomes" id="UP000185478">
    <property type="component" value="Chromosome"/>
</dbReference>
<evidence type="ECO:0000313" key="3">
    <source>
        <dbReference type="Proteomes" id="UP000185478"/>
    </source>
</evidence>
<name>A0A1L7CEF4_9CORY</name>
<accession>A0A1L7CEF4</accession>
<protein>
    <recommendedName>
        <fullName evidence="1">CobQ/CobB/MinD/ParA nucleotide binding domain-containing protein</fullName>
    </recommendedName>
</protein>
<dbReference type="KEGG" id="caqu:CAQU_03280"/>
<reference evidence="2 3" key="1">
    <citation type="submission" date="2014-08" db="EMBL/GenBank/DDBJ databases">
        <title>Complete genome sequence of Corynebacterium aquilae S-613T(T) (=DSM 44791(T)), isolated from the choana of a healthy golden eagle.</title>
        <authorList>
            <person name="Ruckert C."/>
            <person name="Albersmeier A."/>
            <person name="Winkler A."/>
            <person name="Kalinowski J."/>
        </authorList>
    </citation>
    <scope>NUCLEOTIDE SEQUENCE [LARGE SCALE GENOMIC DNA]</scope>
    <source>
        <strain evidence="2 3">S-613</strain>
    </source>
</reference>
<dbReference type="AlphaFoldDB" id="A0A1L7CEF4"/>
<dbReference type="PIRSF" id="PIRSF009320">
    <property type="entry name" value="Nuc_binding_HP_1000"/>
    <property type="match status" value="1"/>
</dbReference>
<dbReference type="InterPro" id="IPR027417">
    <property type="entry name" value="P-loop_NTPase"/>
</dbReference>
<dbReference type="OrthoDB" id="9804460at2"/>
<dbReference type="EMBL" id="CP009245">
    <property type="protein sequence ID" value="APT84252.1"/>
    <property type="molecule type" value="Genomic_DNA"/>
</dbReference>
<organism evidence="2 3">
    <name type="scientific">Corynebacterium aquilae DSM 44791</name>
    <dbReference type="NCBI Taxonomy" id="1431546"/>
    <lineage>
        <taxon>Bacteria</taxon>
        <taxon>Bacillati</taxon>
        <taxon>Actinomycetota</taxon>
        <taxon>Actinomycetes</taxon>
        <taxon>Mycobacteriales</taxon>
        <taxon>Corynebacteriaceae</taxon>
        <taxon>Corynebacterium</taxon>
    </lineage>
</organism>
<gene>
    <name evidence="2" type="ORF">CAQU_03280</name>
</gene>
<sequence length="201" mass="21477">MTKKIAICNLKGGTGKTTTSILLATALADKGHSVVVYDADPQGSASAWAECAEETQPLPFTVAAANMRTMKGAAREDYVLIDCPPGYPQIIDAAIDAADFVLVPTGHSSLDADRVWSILETLRDMQAGQDHSLGGAVLMTAANPRTVSYREMDTAMREEGFTVAPVVIPQREAIKHMVGTRPEGDLHGYRELADYITAALS</sequence>
<dbReference type="PANTHER" id="PTHR13696:SF96">
    <property type="entry name" value="COBQ_COBB_MIND_PARA NUCLEOTIDE BINDING DOMAIN-CONTAINING PROTEIN"/>
    <property type="match status" value="1"/>
</dbReference>
<dbReference type="RefSeq" id="WP_075725165.1">
    <property type="nucleotide sequence ID" value="NZ_CP009245.1"/>
</dbReference>
<dbReference type="Pfam" id="PF01656">
    <property type="entry name" value="CbiA"/>
    <property type="match status" value="1"/>
</dbReference>